<proteinExistence type="predicted"/>
<dbReference type="EMBL" id="CAJQZP010001196">
    <property type="protein sequence ID" value="CAG5028472.1"/>
    <property type="molecule type" value="Genomic_DNA"/>
</dbReference>
<dbReference type="OrthoDB" id="3265906at2759"/>
<dbReference type="AlphaFoldDB" id="A0A8S3XJH6"/>
<organism evidence="1 2">
    <name type="scientific">Parnassius apollo</name>
    <name type="common">Apollo butterfly</name>
    <name type="synonym">Papilio apollo</name>
    <dbReference type="NCBI Taxonomy" id="110799"/>
    <lineage>
        <taxon>Eukaryota</taxon>
        <taxon>Metazoa</taxon>
        <taxon>Ecdysozoa</taxon>
        <taxon>Arthropoda</taxon>
        <taxon>Hexapoda</taxon>
        <taxon>Insecta</taxon>
        <taxon>Pterygota</taxon>
        <taxon>Neoptera</taxon>
        <taxon>Endopterygota</taxon>
        <taxon>Lepidoptera</taxon>
        <taxon>Glossata</taxon>
        <taxon>Ditrysia</taxon>
        <taxon>Papilionoidea</taxon>
        <taxon>Papilionidae</taxon>
        <taxon>Parnassiinae</taxon>
        <taxon>Parnassini</taxon>
        <taxon>Parnassius</taxon>
        <taxon>Parnassius</taxon>
    </lineage>
</organism>
<keyword evidence="2" id="KW-1185">Reference proteome</keyword>
<accession>A0A8S3XJH6</accession>
<comment type="caution">
    <text evidence="1">The sequence shown here is derived from an EMBL/GenBank/DDBJ whole genome shotgun (WGS) entry which is preliminary data.</text>
</comment>
<sequence length="232" mass="26666">MSLIKLFKAPSKIFKKDVITFLMIRRHDLGILEERLRYVAVRPNASIMKLREKIWYLLDLPDYCDEIIVLKSNDANEIPLTALCYGNDPQHPYILEVWLPENQILSSSVINNNNMLTMGYNESVSDSNHISARNIREDKTQGDAGKTCEIQTSDEISDFNKSGVVENNQLKNVLHTENKKQDLAHRISNTSVFFKMPERKGVENFTCILLKMQSDLSTLSNKLSQLENKINF</sequence>
<gene>
    <name evidence="1" type="ORF">PAPOLLO_LOCUS19056</name>
</gene>
<reference evidence="1" key="1">
    <citation type="submission" date="2021-04" db="EMBL/GenBank/DDBJ databases">
        <authorList>
            <person name="Tunstrom K."/>
        </authorList>
    </citation>
    <scope>NUCLEOTIDE SEQUENCE</scope>
</reference>
<dbReference type="Proteomes" id="UP000691718">
    <property type="component" value="Unassembled WGS sequence"/>
</dbReference>
<evidence type="ECO:0000313" key="1">
    <source>
        <dbReference type="EMBL" id="CAG5028472.1"/>
    </source>
</evidence>
<protein>
    <submittedName>
        <fullName evidence="1">(apollo) hypothetical protein</fullName>
    </submittedName>
</protein>
<name>A0A8S3XJH6_PARAO</name>
<evidence type="ECO:0000313" key="2">
    <source>
        <dbReference type="Proteomes" id="UP000691718"/>
    </source>
</evidence>